<dbReference type="Gene3D" id="1.10.10.10">
    <property type="entry name" value="Winged helix-like DNA-binding domain superfamily/Winged helix DNA-binding domain"/>
    <property type="match status" value="1"/>
</dbReference>
<dbReference type="PANTHER" id="PTHR30146">
    <property type="entry name" value="LACI-RELATED TRANSCRIPTIONAL REPRESSOR"/>
    <property type="match status" value="1"/>
</dbReference>
<proteinExistence type="predicted"/>
<name>A0ABV5R3P5_9ACTN</name>
<feature type="region of interest" description="Disordered" evidence="4">
    <location>
        <begin position="363"/>
        <end position="382"/>
    </location>
</feature>
<evidence type="ECO:0000259" key="5">
    <source>
        <dbReference type="PROSITE" id="PS50949"/>
    </source>
</evidence>
<comment type="caution">
    <text evidence="6">The sequence shown here is derived from an EMBL/GenBank/DDBJ whole genome shotgun (WGS) entry which is preliminary data.</text>
</comment>
<evidence type="ECO:0000256" key="2">
    <source>
        <dbReference type="ARBA" id="ARBA00023125"/>
    </source>
</evidence>
<dbReference type="SUPFAM" id="SSF46785">
    <property type="entry name" value="Winged helix' DNA-binding domain"/>
    <property type="match status" value="1"/>
</dbReference>
<dbReference type="Pfam" id="PF13377">
    <property type="entry name" value="Peripla_BP_3"/>
    <property type="match status" value="1"/>
</dbReference>
<dbReference type="Proteomes" id="UP001589710">
    <property type="component" value="Unassembled WGS sequence"/>
</dbReference>
<accession>A0ABV5R3P5</accession>
<dbReference type="Pfam" id="PF00392">
    <property type="entry name" value="GntR"/>
    <property type="match status" value="1"/>
</dbReference>
<dbReference type="Gene3D" id="3.40.50.2300">
    <property type="match status" value="2"/>
</dbReference>
<dbReference type="CDD" id="cd07377">
    <property type="entry name" value="WHTH_GntR"/>
    <property type="match status" value="1"/>
</dbReference>
<dbReference type="RefSeq" id="WP_345516838.1">
    <property type="nucleotide sequence ID" value="NZ_BAAAXD010000040.1"/>
</dbReference>
<dbReference type="InterPro" id="IPR028082">
    <property type="entry name" value="Peripla_BP_I"/>
</dbReference>
<dbReference type="CDD" id="cd06267">
    <property type="entry name" value="PBP1_LacI_sugar_binding-like"/>
    <property type="match status" value="1"/>
</dbReference>
<reference evidence="6 7" key="1">
    <citation type="submission" date="2024-09" db="EMBL/GenBank/DDBJ databases">
        <authorList>
            <person name="Sun Q."/>
            <person name="Mori K."/>
        </authorList>
    </citation>
    <scope>NUCLEOTIDE SEQUENCE [LARGE SCALE GENOMIC DNA]</scope>
    <source>
        <strain evidence="6 7">JCM 3331</strain>
    </source>
</reference>
<evidence type="ECO:0000256" key="3">
    <source>
        <dbReference type="ARBA" id="ARBA00023163"/>
    </source>
</evidence>
<gene>
    <name evidence="6" type="ORF">ACFFTL_09075</name>
</gene>
<evidence type="ECO:0000313" key="6">
    <source>
        <dbReference type="EMBL" id="MFB9572471.1"/>
    </source>
</evidence>
<sequence length="382" mass="40794">MADRPHPSTAQIAEGTKDLKFRQLAHELRQQVRDGVWPVGGRLPTEKQLALNSGTSVSTVRRAVDELIAEGLVVRRQGSGTFVLPPDAPGTGRALIGVLVPDTTFYYPQILQGIEEGLSTAGARLLLTCSGYDQEREARDVQDMLDAGTDGLLLVPTLTGPEPADRYLARLAALPVPAVLVERRSTSLSDTNEYVCTHHEAGAYDAVRHLAGLGHRSIGLVLRAPSPTAPPVIEGYRQAVHELGCSAAEFRATRQEWSPAAADRCLAVLREAGVTAAVCFGDRQAVLLEGAARRAGLTVPDDLALVAYDDEIADLADIPLTAVAPPKHLLGRTAAETLLRRLGEPGLARHRIMLRPSITVRQSCGAGTTDTGTTPKQQEITS</sequence>
<keyword evidence="3" id="KW-0804">Transcription</keyword>
<evidence type="ECO:0000256" key="4">
    <source>
        <dbReference type="SAM" id="MobiDB-lite"/>
    </source>
</evidence>
<keyword evidence="2" id="KW-0238">DNA-binding</keyword>
<feature type="domain" description="HTH gntR-type" evidence="5">
    <location>
        <begin position="18"/>
        <end position="86"/>
    </location>
</feature>
<dbReference type="InterPro" id="IPR036388">
    <property type="entry name" value="WH-like_DNA-bd_sf"/>
</dbReference>
<evidence type="ECO:0000256" key="1">
    <source>
        <dbReference type="ARBA" id="ARBA00023015"/>
    </source>
</evidence>
<dbReference type="PANTHER" id="PTHR30146:SF155">
    <property type="entry name" value="ALANINE RACEMASE"/>
    <property type="match status" value="1"/>
</dbReference>
<dbReference type="EMBL" id="JBHMCG010000040">
    <property type="protein sequence ID" value="MFB9572471.1"/>
    <property type="molecule type" value="Genomic_DNA"/>
</dbReference>
<dbReference type="SUPFAM" id="SSF53822">
    <property type="entry name" value="Periplasmic binding protein-like I"/>
    <property type="match status" value="1"/>
</dbReference>
<dbReference type="PROSITE" id="PS50949">
    <property type="entry name" value="HTH_GNTR"/>
    <property type="match status" value="1"/>
</dbReference>
<organism evidence="6 7">
    <name type="scientific">Streptomyces yanii</name>
    <dbReference type="NCBI Taxonomy" id="78510"/>
    <lineage>
        <taxon>Bacteria</taxon>
        <taxon>Bacillati</taxon>
        <taxon>Actinomycetota</taxon>
        <taxon>Actinomycetes</taxon>
        <taxon>Kitasatosporales</taxon>
        <taxon>Streptomycetaceae</taxon>
        <taxon>Streptomyces</taxon>
    </lineage>
</organism>
<dbReference type="InterPro" id="IPR036390">
    <property type="entry name" value="WH_DNA-bd_sf"/>
</dbReference>
<keyword evidence="1" id="KW-0805">Transcription regulation</keyword>
<dbReference type="InterPro" id="IPR000524">
    <property type="entry name" value="Tscrpt_reg_HTH_GntR"/>
</dbReference>
<evidence type="ECO:0000313" key="7">
    <source>
        <dbReference type="Proteomes" id="UP001589710"/>
    </source>
</evidence>
<protein>
    <submittedName>
        <fullName evidence="6">GntR family transcriptional regulator</fullName>
    </submittedName>
</protein>
<keyword evidence="7" id="KW-1185">Reference proteome</keyword>
<dbReference type="SMART" id="SM00345">
    <property type="entry name" value="HTH_GNTR"/>
    <property type="match status" value="1"/>
</dbReference>
<dbReference type="InterPro" id="IPR046335">
    <property type="entry name" value="LacI/GalR-like_sensor"/>
</dbReference>